<dbReference type="EMBL" id="QREH01000001">
    <property type="protein sequence ID" value="REE03941.1"/>
    <property type="molecule type" value="Genomic_DNA"/>
</dbReference>
<dbReference type="GO" id="GO:0003960">
    <property type="term" value="F:quinone reductase (NADPH) activity"/>
    <property type="evidence" value="ECO:0007669"/>
    <property type="project" value="TreeGrafter"/>
</dbReference>
<evidence type="ECO:0000313" key="4">
    <source>
        <dbReference type="EMBL" id="REE03941.1"/>
    </source>
</evidence>
<keyword evidence="5" id="KW-1185">Reference proteome</keyword>
<dbReference type="Gene3D" id="3.40.50.720">
    <property type="entry name" value="NAD(P)-binding Rossmann-like Domain"/>
    <property type="match status" value="1"/>
</dbReference>
<sequence length="310" mass="32227">MRAIGIHEPGTPDALQVIDLPQPAVAEGEVRIRVHAAAVNPTDTLLRSGQRNLSRQPRPLVPGMDVAGILEEIGPGTETPLRVGDAVMAIVVPRGTHGAYAEQVVVPAESVAAAPRDTTHLEASTLPMNGLTARLALDTLGLPSGSVIAVTGAAGALGGYAVQLAKADGLTVVADAAAKDQELVAGLGADVVLPRGEGFADRVRERFPDGVDGAIDGAMLHAAVAPAVRDGGTVITIRGYDEPGERGVRFQPILVADYAREQQKLDTLRQQAENGLVNLRVAASLPKEQAPEAHRRLEAGGVRGRLVLTF</sequence>
<dbReference type="Gene3D" id="3.90.180.10">
    <property type="entry name" value="Medium-chain alcohol dehydrogenases, catalytic domain"/>
    <property type="match status" value="1"/>
</dbReference>
<evidence type="ECO:0000313" key="5">
    <source>
        <dbReference type="Proteomes" id="UP000256727"/>
    </source>
</evidence>
<dbReference type="OrthoDB" id="3175656at2"/>
<dbReference type="InterPro" id="IPR036291">
    <property type="entry name" value="NAD(P)-bd_dom_sf"/>
</dbReference>
<name>A0A3D9LC15_9MICC</name>
<organism evidence="4 5">
    <name type="scientific">Citricoccus muralis</name>
    <dbReference type="NCBI Taxonomy" id="169134"/>
    <lineage>
        <taxon>Bacteria</taxon>
        <taxon>Bacillati</taxon>
        <taxon>Actinomycetota</taxon>
        <taxon>Actinomycetes</taxon>
        <taxon>Micrococcales</taxon>
        <taxon>Micrococcaceae</taxon>
        <taxon>Citricoccus</taxon>
    </lineage>
</organism>
<dbReference type="GO" id="GO:0035925">
    <property type="term" value="F:mRNA 3'-UTR AU-rich region binding"/>
    <property type="evidence" value="ECO:0007669"/>
    <property type="project" value="TreeGrafter"/>
</dbReference>
<dbReference type="Proteomes" id="UP000256727">
    <property type="component" value="Unassembled WGS sequence"/>
</dbReference>
<protein>
    <submittedName>
        <fullName evidence="4">NADPH:quinone reductase-like Zn-dependent oxidoreductase</fullName>
    </submittedName>
</protein>
<dbReference type="Pfam" id="PF13602">
    <property type="entry name" value="ADH_zinc_N_2"/>
    <property type="match status" value="1"/>
</dbReference>
<proteinExistence type="predicted"/>
<dbReference type="AlphaFoldDB" id="A0A3D9LC15"/>
<dbReference type="Pfam" id="PF08240">
    <property type="entry name" value="ADH_N"/>
    <property type="match status" value="1"/>
</dbReference>
<dbReference type="RefSeq" id="WP_115931969.1">
    <property type="nucleotide sequence ID" value="NZ_QREH01000001.1"/>
</dbReference>
<evidence type="ECO:0000256" key="2">
    <source>
        <dbReference type="ARBA" id="ARBA00023002"/>
    </source>
</evidence>
<dbReference type="SUPFAM" id="SSF50129">
    <property type="entry name" value="GroES-like"/>
    <property type="match status" value="1"/>
</dbReference>
<dbReference type="PANTHER" id="PTHR48106">
    <property type="entry name" value="QUINONE OXIDOREDUCTASE PIG3-RELATED"/>
    <property type="match status" value="1"/>
</dbReference>
<dbReference type="CDD" id="cd05289">
    <property type="entry name" value="MDR_like_2"/>
    <property type="match status" value="1"/>
</dbReference>
<accession>A0A3D9LC15</accession>
<dbReference type="SUPFAM" id="SSF51735">
    <property type="entry name" value="NAD(P)-binding Rossmann-fold domains"/>
    <property type="match status" value="1"/>
</dbReference>
<gene>
    <name evidence="4" type="ORF">C8E99_1764</name>
</gene>
<dbReference type="InterPro" id="IPR020843">
    <property type="entry name" value="ER"/>
</dbReference>
<dbReference type="InterPro" id="IPR013154">
    <property type="entry name" value="ADH-like_N"/>
</dbReference>
<keyword evidence="1" id="KW-0521">NADP</keyword>
<feature type="domain" description="Enoyl reductase (ER)" evidence="3">
    <location>
        <begin position="10"/>
        <end position="308"/>
    </location>
</feature>
<dbReference type="GO" id="GO:0005829">
    <property type="term" value="C:cytosol"/>
    <property type="evidence" value="ECO:0007669"/>
    <property type="project" value="TreeGrafter"/>
</dbReference>
<dbReference type="PANTHER" id="PTHR48106:SF13">
    <property type="entry name" value="QUINONE OXIDOREDUCTASE-RELATED"/>
    <property type="match status" value="1"/>
</dbReference>
<evidence type="ECO:0000256" key="1">
    <source>
        <dbReference type="ARBA" id="ARBA00022857"/>
    </source>
</evidence>
<dbReference type="InterPro" id="IPR011032">
    <property type="entry name" value="GroES-like_sf"/>
</dbReference>
<evidence type="ECO:0000259" key="3">
    <source>
        <dbReference type="SMART" id="SM00829"/>
    </source>
</evidence>
<keyword evidence="2" id="KW-0560">Oxidoreductase</keyword>
<comment type="caution">
    <text evidence="4">The sequence shown here is derived from an EMBL/GenBank/DDBJ whole genome shotgun (WGS) entry which is preliminary data.</text>
</comment>
<dbReference type="SMART" id="SM00829">
    <property type="entry name" value="PKS_ER"/>
    <property type="match status" value="1"/>
</dbReference>
<reference evidence="4 5" key="1">
    <citation type="submission" date="2018-07" db="EMBL/GenBank/DDBJ databases">
        <title>Sequencing the genomes of 1000 actinobacteria strains.</title>
        <authorList>
            <person name="Klenk H.-P."/>
        </authorList>
    </citation>
    <scope>NUCLEOTIDE SEQUENCE [LARGE SCALE GENOMIC DNA]</scope>
    <source>
        <strain evidence="4 5">DSM 14442</strain>
    </source>
</reference>
<dbReference type="GO" id="GO:0070402">
    <property type="term" value="F:NADPH binding"/>
    <property type="evidence" value="ECO:0007669"/>
    <property type="project" value="TreeGrafter"/>
</dbReference>